<organism evidence="2 3">
    <name type="scientific">Saccharothrix mutabilis subsp. mutabilis</name>
    <dbReference type="NCBI Taxonomy" id="66855"/>
    <lineage>
        <taxon>Bacteria</taxon>
        <taxon>Bacillati</taxon>
        <taxon>Actinomycetota</taxon>
        <taxon>Actinomycetes</taxon>
        <taxon>Pseudonocardiales</taxon>
        <taxon>Pseudonocardiaceae</taxon>
        <taxon>Saccharothrix</taxon>
    </lineage>
</organism>
<name>A0ABN0SZZ1_9PSEU</name>
<comment type="caution">
    <text evidence="2">The sequence shown here is derived from an EMBL/GenBank/DDBJ whole genome shotgun (WGS) entry which is preliminary data.</text>
</comment>
<evidence type="ECO:0000313" key="3">
    <source>
        <dbReference type="Proteomes" id="UP001500416"/>
    </source>
</evidence>
<evidence type="ECO:0000313" key="2">
    <source>
        <dbReference type="EMBL" id="GAA0207828.1"/>
    </source>
</evidence>
<keyword evidence="3" id="KW-1185">Reference proteome</keyword>
<proteinExistence type="predicted"/>
<feature type="compositionally biased region" description="Basic and acidic residues" evidence="1">
    <location>
        <begin position="75"/>
        <end position="85"/>
    </location>
</feature>
<dbReference type="EMBL" id="BAAABU010000001">
    <property type="protein sequence ID" value="GAA0207828.1"/>
    <property type="molecule type" value="Genomic_DNA"/>
</dbReference>
<dbReference type="Proteomes" id="UP001500416">
    <property type="component" value="Unassembled WGS sequence"/>
</dbReference>
<feature type="region of interest" description="Disordered" evidence="1">
    <location>
        <begin position="63"/>
        <end position="85"/>
    </location>
</feature>
<feature type="compositionally biased region" description="Basic residues" evidence="1">
    <location>
        <begin position="65"/>
        <end position="74"/>
    </location>
</feature>
<gene>
    <name evidence="2" type="ORF">GCM10010492_01770</name>
</gene>
<sequence length="85" mass="9538">MRRRPKGGCLRQAVRGQTDALPTPGGLPAGEALLILRARQRATPESAKRVRLDGAKRVRLESAKRVRKKRSAKVKLKENGKRCRR</sequence>
<protein>
    <submittedName>
        <fullName evidence="2">Uncharacterized protein</fullName>
    </submittedName>
</protein>
<evidence type="ECO:0000256" key="1">
    <source>
        <dbReference type="SAM" id="MobiDB-lite"/>
    </source>
</evidence>
<feature type="region of interest" description="Disordered" evidence="1">
    <location>
        <begin position="1"/>
        <end position="27"/>
    </location>
</feature>
<reference evidence="2 3" key="1">
    <citation type="journal article" date="2019" name="Int. J. Syst. Evol. Microbiol.">
        <title>The Global Catalogue of Microorganisms (GCM) 10K type strain sequencing project: providing services to taxonomists for standard genome sequencing and annotation.</title>
        <authorList>
            <consortium name="The Broad Institute Genomics Platform"/>
            <consortium name="The Broad Institute Genome Sequencing Center for Infectious Disease"/>
            <person name="Wu L."/>
            <person name="Ma J."/>
        </authorList>
    </citation>
    <scope>NUCLEOTIDE SEQUENCE [LARGE SCALE GENOMIC DNA]</scope>
    <source>
        <strain evidence="2 3">JCM 3380</strain>
    </source>
</reference>
<accession>A0ABN0SZZ1</accession>